<name>A0A9D5CMK0_9LILI</name>
<feature type="compositionally biased region" description="Low complexity" evidence="1">
    <location>
        <begin position="20"/>
        <end position="46"/>
    </location>
</feature>
<organism evidence="2 3">
    <name type="scientific">Dioscorea zingiberensis</name>
    <dbReference type="NCBI Taxonomy" id="325984"/>
    <lineage>
        <taxon>Eukaryota</taxon>
        <taxon>Viridiplantae</taxon>
        <taxon>Streptophyta</taxon>
        <taxon>Embryophyta</taxon>
        <taxon>Tracheophyta</taxon>
        <taxon>Spermatophyta</taxon>
        <taxon>Magnoliopsida</taxon>
        <taxon>Liliopsida</taxon>
        <taxon>Dioscoreales</taxon>
        <taxon>Dioscoreaceae</taxon>
        <taxon>Dioscorea</taxon>
    </lineage>
</organism>
<keyword evidence="3" id="KW-1185">Reference proteome</keyword>
<evidence type="ECO:0000256" key="1">
    <source>
        <dbReference type="SAM" id="MobiDB-lite"/>
    </source>
</evidence>
<reference evidence="2" key="2">
    <citation type="journal article" date="2022" name="Hortic Res">
        <title>The genome of Dioscorea zingiberensis sheds light on the biosynthesis, origin and evolution of the medicinally important diosgenin saponins.</title>
        <authorList>
            <person name="Li Y."/>
            <person name="Tan C."/>
            <person name="Li Z."/>
            <person name="Guo J."/>
            <person name="Li S."/>
            <person name="Chen X."/>
            <person name="Wang C."/>
            <person name="Dai X."/>
            <person name="Yang H."/>
            <person name="Song W."/>
            <person name="Hou L."/>
            <person name="Xu J."/>
            <person name="Tong Z."/>
            <person name="Xu A."/>
            <person name="Yuan X."/>
            <person name="Wang W."/>
            <person name="Yang Q."/>
            <person name="Chen L."/>
            <person name="Sun Z."/>
            <person name="Wang K."/>
            <person name="Pan B."/>
            <person name="Chen J."/>
            <person name="Bao Y."/>
            <person name="Liu F."/>
            <person name="Qi X."/>
            <person name="Gang D.R."/>
            <person name="Wen J."/>
            <person name="Li J."/>
        </authorList>
    </citation>
    <scope>NUCLEOTIDE SEQUENCE</scope>
    <source>
        <strain evidence="2">Dzin_1.0</strain>
    </source>
</reference>
<gene>
    <name evidence="2" type="ORF">J5N97_018071</name>
</gene>
<comment type="caution">
    <text evidence="2">The sequence shown here is derived from an EMBL/GenBank/DDBJ whole genome shotgun (WGS) entry which is preliminary data.</text>
</comment>
<protein>
    <submittedName>
        <fullName evidence="2">Uncharacterized protein</fullName>
    </submittedName>
</protein>
<dbReference type="AlphaFoldDB" id="A0A9D5CMK0"/>
<sequence length="217" mass="23353">MSADLHQLLRMGGIPTPACAPSISSSVSPPSRAPPSSAIPVPRAPAITSHHTPEDEGMQEGMVKKDIHVARSGNIVQYLLGSDLGLILAPCLRGRFILGIGLQYLLVECGACPMPGNPHQPLHVPYRDALLLELVQLLYRDPLLLQLAAEILPRDHLEEADTLWPDHRGPLGADMTPLANATDHPPALAGQTCKRSKWWLPLSVSSESQRGPCPLPP</sequence>
<dbReference type="EMBL" id="JAGGNH010000004">
    <property type="protein sequence ID" value="KAJ0976106.1"/>
    <property type="molecule type" value="Genomic_DNA"/>
</dbReference>
<evidence type="ECO:0000313" key="2">
    <source>
        <dbReference type="EMBL" id="KAJ0976106.1"/>
    </source>
</evidence>
<proteinExistence type="predicted"/>
<accession>A0A9D5CMK0</accession>
<feature type="region of interest" description="Disordered" evidence="1">
    <location>
        <begin position="20"/>
        <end position="58"/>
    </location>
</feature>
<reference evidence="2" key="1">
    <citation type="submission" date="2021-03" db="EMBL/GenBank/DDBJ databases">
        <authorList>
            <person name="Li Z."/>
            <person name="Yang C."/>
        </authorList>
    </citation>
    <scope>NUCLEOTIDE SEQUENCE</scope>
    <source>
        <strain evidence="2">Dzin_1.0</strain>
        <tissue evidence="2">Leaf</tissue>
    </source>
</reference>
<evidence type="ECO:0000313" key="3">
    <source>
        <dbReference type="Proteomes" id="UP001085076"/>
    </source>
</evidence>
<dbReference type="Proteomes" id="UP001085076">
    <property type="component" value="Miscellaneous, Linkage group lg04"/>
</dbReference>